<proteinExistence type="inferred from homology"/>
<keyword evidence="23" id="KW-1185">Reference proteome</keyword>
<dbReference type="InterPro" id="IPR005478">
    <property type="entry name" value="Transketolase_bac-like"/>
</dbReference>
<feature type="binding site" evidence="16">
    <location>
        <position position="518"/>
    </location>
    <ligand>
        <name>substrate</name>
    </ligand>
</feature>
<dbReference type="KEGG" id="ebm:SG0102_03740"/>
<feature type="binding site" evidence="16">
    <location>
        <position position="261"/>
    </location>
    <ligand>
        <name>substrate</name>
    </ligand>
</feature>
<dbReference type="PROSITE" id="PS00801">
    <property type="entry name" value="TRANSKETOLASE_1"/>
    <property type="match status" value="1"/>
</dbReference>
<evidence type="ECO:0000256" key="4">
    <source>
        <dbReference type="ARBA" id="ARBA00002931"/>
    </source>
</evidence>
<dbReference type="FunFam" id="3.40.50.970:FF:000004">
    <property type="entry name" value="Transketolase"/>
    <property type="match status" value="1"/>
</dbReference>
<evidence type="ECO:0000256" key="9">
    <source>
        <dbReference type="ARBA" id="ARBA00022723"/>
    </source>
</evidence>
<accession>A0A3G9J2Q2</accession>
<dbReference type="InterPro" id="IPR005475">
    <property type="entry name" value="Transketolase-like_Pyr-bd"/>
</dbReference>
<comment type="cofactor">
    <cofactor evidence="18">
        <name>Mg(2+)</name>
        <dbReference type="ChEBI" id="CHEBI:18420"/>
    </cofactor>
    <text evidence="18">Binds 1 Mg(2+) ion per subunit. Can also utilize other divalent metal cations, such as Ca(2+), Mn(2+) and Co(2+).</text>
</comment>
<dbReference type="SUPFAM" id="SSF52518">
    <property type="entry name" value="Thiamin diphosphate-binding fold (THDP-binding)"/>
    <property type="match status" value="2"/>
</dbReference>
<dbReference type="FunFam" id="3.40.50.970:FF:000045">
    <property type="entry name" value="Transketolase"/>
    <property type="match status" value="1"/>
</dbReference>
<feature type="binding site" evidence="16">
    <location>
        <position position="27"/>
    </location>
    <ligand>
        <name>substrate</name>
    </ligand>
</feature>
<dbReference type="Pfam" id="PF02779">
    <property type="entry name" value="Transket_pyr"/>
    <property type="match status" value="1"/>
</dbReference>
<dbReference type="Proteomes" id="UP000268059">
    <property type="component" value="Chromosome"/>
</dbReference>
<evidence type="ECO:0000256" key="15">
    <source>
        <dbReference type="PIRSR" id="PIRSR605478-1"/>
    </source>
</evidence>
<reference evidence="22 23" key="1">
    <citation type="submission" date="2018-11" db="EMBL/GenBank/DDBJ databases">
        <title>Novel Erysipelotrichaceae bacterium isolated from small intestine of a swine.</title>
        <authorList>
            <person name="Kim J.S."/>
            <person name="Choe H."/>
            <person name="Lee Y.R."/>
            <person name="Kim K.M."/>
            <person name="Park D.S."/>
        </authorList>
    </citation>
    <scope>NUCLEOTIDE SEQUENCE [LARGE SCALE GENOMIC DNA]</scope>
    <source>
        <strain evidence="22 23">SG0102</strain>
    </source>
</reference>
<dbReference type="Gene3D" id="3.40.50.970">
    <property type="match status" value="2"/>
</dbReference>
<dbReference type="SMART" id="SM00861">
    <property type="entry name" value="Transket_pyr"/>
    <property type="match status" value="1"/>
</dbReference>
<dbReference type="GO" id="GO:0004802">
    <property type="term" value="F:transketolase activity"/>
    <property type="evidence" value="ECO:0007669"/>
    <property type="project" value="UniProtKB-UniRule"/>
</dbReference>
<feature type="site" description="Important for catalytic activity" evidence="19">
    <location>
        <position position="261"/>
    </location>
</feature>
<dbReference type="Pfam" id="PF00456">
    <property type="entry name" value="Transketolase_N"/>
    <property type="match status" value="1"/>
</dbReference>
<dbReference type="InterPro" id="IPR029061">
    <property type="entry name" value="THDP-binding"/>
</dbReference>
<organism evidence="22 23">
    <name type="scientific">Intestinibaculum porci</name>
    <dbReference type="NCBI Taxonomy" id="2487118"/>
    <lineage>
        <taxon>Bacteria</taxon>
        <taxon>Bacillati</taxon>
        <taxon>Bacillota</taxon>
        <taxon>Erysipelotrichia</taxon>
        <taxon>Erysipelotrichales</taxon>
        <taxon>Erysipelotrichaceae</taxon>
        <taxon>Intestinibaculum</taxon>
    </lineage>
</organism>
<comment type="cofactor">
    <cofactor evidence="1">
        <name>Ca(2+)</name>
        <dbReference type="ChEBI" id="CHEBI:29108"/>
    </cofactor>
</comment>
<dbReference type="EMBL" id="AP019309">
    <property type="protein sequence ID" value="BBH25440.1"/>
    <property type="molecule type" value="Genomic_DNA"/>
</dbReference>
<feature type="binding site" evidence="17">
    <location>
        <position position="186"/>
    </location>
    <ligand>
        <name>thiamine diphosphate</name>
        <dbReference type="ChEBI" id="CHEBI:58937"/>
    </ligand>
</feature>
<evidence type="ECO:0000256" key="18">
    <source>
        <dbReference type="PIRSR" id="PIRSR605478-4"/>
    </source>
</evidence>
<evidence type="ECO:0000256" key="7">
    <source>
        <dbReference type="ARBA" id="ARBA00013152"/>
    </source>
</evidence>
<comment type="cofactor">
    <cofactor evidence="2">
        <name>Mn(2+)</name>
        <dbReference type="ChEBI" id="CHEBI:29035"/>
    </cofactor>
</comment>
<dbReference type="OrthoDB" id="8732661at2"/>
<dbReference type="GO" id="GO:0005829">
    <property type="term" value="C:cytosol"/>
    <property type="evidence" value="ECO:0007669"/>
    <property type="project" value="TreeGrafter"/>
</dbReference>
<comment type="cofactor">
    <cofactor evidence="20">
        <name>Mg(2+)</name>
        <dbReference type="ChEBI" id="CHEBI:18420"/>
    </cofactor>
    <cofactor evidence="20">
        <name>Ca(2+)</name>
        <dbReference type="ChEBI" id="CHEBI:29108"/>
    </cofactor>
    <cofactor evidence="20">
        <name>Mn(2+)</name>
        <dbReference type="ChEBI" id="CHEBI:29035"/>
    </cofactor>
    <cofactor evidence="20">
        <name>Co(2+)</name>
        <dbReference type="ChEBI" id="CHEBI:48828"/>
    </cofactor>
    <text evidence="20">Binds 1 Mg(2+) ion per subunit. Can also utilize other divalent metal cations, such as Ca(2+), Mn(2+) and Co(2+).</text>
</comment>
<dbReference type="CDD" id="cd07033">
    <property type="entry name" value="TPP_PYR_DXS_TK_like"/>
    <property type="match status" value="1"/>
</dbReference>
<dbReference type="EC" id="2.2.1.1" evidence="7 14"/>
<dbReference type="SUPFAM" id="SSF52922">
    <property type="entry name" value="TK C-terminal domain-like"/>
    <property type="match status" value="1"/>
</dbReference>
<feature type="binding site" evidence="16">
    <location>
        <position position="471"/>
    </location>
    <ligand>
        <name>substrate</name>
    </ligand>
</feature>
<evidence type="ECO:0000256" key="6">
    <source>
        <dbReference type="ARBA" id="ARBA00011738"/>
    </source>
</evidence>
<feature type="binding site" evidence="18">
    <location>
        <position position="188"/>
    </location>
    <ligand>
        <name>Mg(2+)</name>
        <dbReference type="ChEBI" id="CHEBI:18420"/>
    </ligand>
</feature>
<dbReference type="GO" id="GO:0046872">
    <property type="term" value="F:metal ion binding"/>
    <property type="evidence" value="ECO:0007669"/>
    <property type="project" value="UniProtKB-KW"/>
</dbReference>
<dbReference type="InterPro" id="IPR049557">
    <property type="entry name" value="Transketolase_CS"/>
</dbReference>
<dbReference type="PROSITE" id="PS00802">
    <property type="entry name" value="TRANSKETOLASE_2"/>
    <property type="match status" value="1"/>
</dbReference>
<dbReference type="FunFam" id="3.40.50.920:FF:000003">
    <property type="entry name" value="Transketolase"/>
    <property type="match status" value="1"/>
</dbReference>
<evidence type="ECO:0000256" key="2">
    <source>
        <dbReference type="ARBA" id="ARBA00001936"/>
    </source>
</evidence>
<comment type="similarity">
    <text evidence="5 20">Belongs to the transketolase family.</text>
</comment>
<dbReference type="PANTHER" id="PTHR43522">
    <property type="entry name" value="TRANSKETOLASE"/>
    <property type="match status" value="1"/>
</dbReference>
<feature type="active site" description="Proton donor" evidence="15">
    <location>
        <position position="409"/>
    </location>
</feature>
<evidence type="ECO:0000256" key="1">
    <source>
        <dbReference type="ARBA" id="ARBA00001913"/>
    </source>
</evidence>
<sequence>MSTIDTKSINTIRALSADMIEKAKSGHPGTPLGAAPTAYALWDRLLHTTPLDSKWVNRDRFILSAGHASALLYSLLHIYGYDVSMDDLKQFRQLHSKTPGHPEYGHTDGVEATTGPLGTGLGMAVGMAMAQAHLAAIFNKEGYPLFDHHVYALCGDGCLMEGISSEVLSLAGNLKLDKLVILYDNNHISIEGNTKITFTEDVPAKMAALGFRVIKVAQGDDFDAVLAALEEAQTPCDRPTFVEIKTEIGAHSPKEGSEASHGAPLGEDNVRALKENLGFNPDDHFFCDQDVYDHAKARNEREKAYYDKWQNMFNDYMQAYPAMKALWDQYFQPDFKAYFNDDYYTITHDQPVATRNISGEVLNGLAKAYPSIWGGSADLGSSVKSYLNGEEDFDSTHYEGRNIHYGVRENGMAAIANGITLYGGSRTYVSTFFTFSDFLKPIARMSALMRIPTLYIFSHDSIGVGEDGPTHQPVEQLTMLRSIPHFDVWRPCDEMETKVAYEAAFTQDDHPTAIILSRQNLALVAGSQEAAKGGYILKDCEGTPDVIVMASGSEVSLAVAAASEAKVKVRVVSMPSIDVFKRQSKDYITSVLPDEVENRIAVEAGSRMSWGEFVGYKGQYLTVDDFGTSAPADEVFKEKGFTVEHLKEMIENF</sequence>
<keyword evidence="8 20" id="KW-0808">Transferase</keyword>
<feature type="binding site" evidence="17">
    <location>
        <position position="67"/>
    </location>
    <ligand>
        <name>thiamine diphosphate</name>
        <dbReference type="ChEBI" id="CHEBI:58937"/>
    </ligand>
</feature>
<dbReference type="AlphaFoldDB" id="A0A3G9J2Q2"/>
<keyword evidence="10 20" id="KW-0106">Calcium</keyword>
<evidence type="ECO:0000256" key="20">
    <source>
        <dbReference type="RuleBase" id="RU004996"/>
    </source>
</evidence>
<dbReference type="PANTHER" id="PTHR43522:SF2">
    <property type="entry name" value="TRANSKETOLASE 1-RELATED"/>
    <property type="match status" value="1"/>
</dbReference>
<gene>
    <name evidence="22" type="ORF">SG0102_03740</name>
</gene>
<evidence type="ECO:0000256" key="12">
    <source>
        <dbReference type="ARBA" id="ARBA00023052"/>
    </source>
</evidence>
<comment type="function">
    <text evidence="4 20">Catalyzes the transfer of a two-carbon ketol group from a ketose donor to an aldose acceptor, via a covalent intermediate with the cofactor thiamine pyrophosphate.</text>
</comment>
<evidence type="ECO:0000259" key="21">
    <source>
        <dbReference type="SMART" id="SM00861"/>
    </source>
</evidence>
<evidence type="ECO:0000256" key="14">
    <source>
        <dbReference type="NCBIfam" id="TIGR00232"/>
    </source>
</evidence>
<dbReference type="NCBIfam" id="TIGR00232">
    <property type="entry name" value="tktlase_bact"/>
    <property type="match status" value="1"/>
</dbReference>
<feature type="binding site" evidence="16">
    <location>
        <position position="382"/>
    </location>
    <ligand>
        <name>substrate</name>
    </ligand>
</feature>
<feature type="binding site" evidence="18">
    <location>
        <position position="156"/>
    </location>
    <ligand>
        <name>Mg(2+)</name>
        <dbReference type="ChEBI" id="CHEBI:18420"/>
    </ligand>
</feature>
<feature type="site" description="Important for catalytic activity" evidence="19">
    <location>
        <position position="27"/>
    </location>
</feature>
<keyword evidence="9 18" id="KW-0479">Metal-binding</keyword>
<feature type="binding site" evidence="18">
    <location>
        <position position="186"/>
    </location>
    <ligand>
        <name>Mg(2+)</name>
        <dbReference type="ChEBI" id="CHEBI:18420"/>
    </ligand>
</feature>
<evidence type="ECO:0000256" key="17">
    <source>
        <dbReference type="PIRSR" id="PIRSR605478-3"/>
    </source>
</evidence>
<dbReference type="InterPro" id="IPR033247">
    <property type="entry name" value="Transketolase_fam"/>
</dbReference>
<comment type="cofactor">
    <cofactor evidence="17">
        <name>thiamine diphosphate</name>
        <dbReference type="ChEBI" id="CHEBI:58937"/>
    </cofactor>
    <text evidence="17">Binds 1 thiamine pyrophosphate per subunit. During the reaction, the substrate forms a covalent intermediate with the cofactor.</text>
</comment>
<evidence type="ECO:0000313" key="23">
    <source>
        <dbReference type="Proteomes" id="UP000268059"/>
    </source>
</evidence>
<evidence type="ECO:0000256" key="13">
    <source>
        <dbReference type="ARBA" id="ARBA00049473"/>
    </source>
</evidence>
<evidence type="ECO:0000256" key="3">
    <source>
        <dbReference type="ARBA" id="ARBA00001941"/>
    </source>
</evidence>
<evidence type="ECO:0000256" key="16">
    <source>
        <dbReference type="PIRSR" id="PIRSR605478-2"/>
    </source>
</evidence>
<dbReference type="InterPro" id="IPR005474">
    <property type="entry name" value="Transketolase_N"/>
</dbReference>
<evidence type="ECO:0000256" key="8">
    <source>
        <dbReference type="ARBA" id="ARBA00022679"/>
    </source>
</evidence>
<protein>
    <recommendedName>
        <fullName evidence="7 14">Transketolase</fullName>
        <ecNumber evidence="7 14">2.2.1.1</ecNumber>
    </recommendedName>
</protein>
<dbReference type="RefSeq" id="WP_125118390.1">
    <property type="nucleotide sequence ID" value="NZ_AP019309.1"/>
</dbReference>
<keyword evidence="12 17" id="KW-0786">Thiamine pyrophosphate</keyword>
<feature type="binding site" evidence="17">
    <location>
        <position position="261"/>
    </location>
    <ligand>
        <name>thiamine diphosphate</name>
        <dbReference type="ChEBI" id="CHEBI:58937"/>
    </ligand>
</feature>
<feature type="binding site" evidence="17">
    <location>
        <position position="157"/>
    </location>
    <ligand>
        <name>thiamine diphosphate</name>
        <dbReference type="ChEBI" id="CHEBI:58937"/>
    </ligand>
</feature>
<name>A0A3G9J2Q2_9FIRM</name>
<dbReference type="InterPro" id="IPR020826">
    <property type="entry name" value="Transketolase_BS"/>
</dbReference>
<evidence type="ECO:0000256" key="10">
    <source>
        <dbReference type="ARBA" id="ARBA00022837"/>
    </source>
</evidence>
<comment type="subunit">
    <text evidence="6 20">Homodimer.</text>
</comment>
<feature type="domain" description="Transketolase-like pyrimidine-binding" evidence="21">
    <location>
        <begin position="352"/>
        <end position="524"/>
    </location>
</feature>
<dbReference type="InParanoid" id="A0A3G9J2Q2"/>
<dbReference type="GO" id="GO:0006098">
    <property type="term" value="P:pentose-phosphate shunt"/>
    <property type="evidence" value="ECO:0007669"/>
    <property type="project" value="TreeGrafter"/>
</dbReference>
<comment type="cofactor">
    <cofactor evidence="3">
        <name>Co(2+)</name>
        <dbReference type="ChEBI" id="CHEBI:48828"/>
    </cofactor>
</comment>
<dbReference type="Gene3D" id="3.40.50.920">
    <property type="match status" value="1"/>
</dbReference>
<evidence type="ECO:0000313" key="22">
    <source>
        <dbReference type="EMBL" id="BBH25440.1"/>
    </source>
</evidence>
<dbReference type="CDD" id="cd02012">
    <property type="entry name" value="TPP_TK"/>
    <property type="match status" value="1"/>
</dbReference>
<dbReference type="InterPro" id="IPR055152">
    <property type="entry name" value="Transketolase-like_C_2"/>
</dbReference>
<feature type="binding site" evidence="16">
    <location>
        <position position="355"/>
    </location>
    <ligand>
        <name>substrate</name>
    </ligand>
</feature>
<dbReference type="InterPro" id="IPR009014">
    <property type="entry name" value="Transketo_C/PFOR_II"/>
</dbReference>
<feature type="binding site" evidence="17">
    <location>
        <position position="435"/>
    </location>
    <ligand>
        <name>thiamine diphosphate</name>
        <dbReference type="ChEBI" id="CHEBI:58937"/>
    </ligand>
</feature>
<keyword evidence="11 18" id="KW-0460">Magnesium</keyword>
<evidence type="ECO:0000256" key="19">
    <source>
        <dbReference type="PIRSR" id="PIRSR605478-5"/>
    </source>
</evidence>
<evidence type="ECO:0000256" key="5">
    <source>
        <dbReference type="ARBA" id="ARBA00007131"/>
    </source>
</evidence>
<feature type="binding site" evidence="16">
    <location>
        <position position="467"/>
    </location>
    <ligand>
        <name>substrate</name>
    </ligand>
</feature>
<dbReference type="Pfam" id="PF22613">
    <property type="entry name" value="Transketolase_C_1"/>
    <property type="match status" value="1"/>
</dbReference>
<feature type="binding site" evidence="16">
    <location>
        <position position="459"/>
    </location>
    <ligand>
        <name>substrate</name>
    </ligand>
</feature>
<feature type="binding site" evidence="17">
    <location>
        <begin position="115"/>
        <end position="117"/>
    </location>
    <ligand>
        <name>thiamine diphosphate</name>
        <dbReference type="ChEBI" id="CHEBI:58937"/>
    </ligand>
</feature>
<comment type="catalytic activity">
    <reaction evidence="13 20">
        <text>D-sedoheptulose 7-phosphate + D-glyceraldehyde 3-phosphate = aldehydo-D-ribose 5-phosphate + D-xylulose 5-phosphate</text>
        <dbReference type="Rhea" id="RHEA:10508"/>
        <dbReference type="ChEBI" id="CHEBI:57483"/>
        <dbReference type="ChEBI" id="CHEBI:57737"/>
        <dbReference type="ChEBI" id="CHEBI:58273"/>
        <dbReference type="ChEBI" id="CHEBI:59776"/>
        <dbReference type="EC" id="2.2.1.1"/>
    </reaction>
</comment>
<evidence type="ECO:0000256" key="11">
    <source>
        <dbReference type="ARBA" id="ARBA00022842"/>
    </source>
</evidence>